<evidence type="ECO:0000256" key="2">
    <source>
        <dbReference type="ARBA" id="ARBA00022517"/>
    </source>
</evidence>
<dbReference type="AlphaFoldDB" id="W0DQ11"/>
<dbReference type="GO" id="GO:0000967">
    <property type="term" value="P:rRNA 5'-end processing"/>
    <property type="evidence" value="ECO:0007669"/>
    <property type="project" value="UniProtKB-UniRule"/>
</dbReference>
<dbReference type="HAMAP" id="MF_00651">
    <property type="entry name" value="Nuclease_YqgF"/>
    <property type="match status" value="1"/>
</dbReference>
<reference evidence="7 8" key="1">
    <citation type="submission" date="2013-12" db="EMBL/GenBank/DDBJ databases">
        <authorList>
            <consortium name="DOE Joint Genome Institute"/>
            <person name="Kappler U."/>
            <person name="Huntemann M."/>
            <person name="Han J."/>
            <person name="Chen A."/>
            <person name="Kyrpides N."/>
            <person name="Mavromatis K."/>
            <person name="Markowitz V."/>
            <person name="Palaniappan K."/>
            <person name="Ivanova N."/>
            <person name="Schaumberg A."/>
            <person name="Pati A."/>
            <person name="Liolios K."/>
            <person name="Nordberg H.P."/>
            <person name="Cantor M.N."/>
            <person name="Hua S.X."/>
            <person name="Woyke T."/>
        </authorList>
    </citation>
    <scope>NUCLEOTIDE SEQUENCE [LARGE SCALE GENOMIC DNA]</scope>
    <source>
        <strain evidence="8">AL2</strain>
    </source>
</reference>
<evidence type="ECO:0000256" key="3">
    <source>
        <dbReference type="ARBA" id="ARBA00022722"/>
    </source>
</evidence>
<dbReference type="InParanoid" id="W0DQ11"/>
<dbReference type="EC" id="3.1.-.-" evidence="5"/>
<dbReference type="OrthoDB" id="9796140at2"/>
<dbReference type="PANTHER" id="PTHR33317:SF4">
    <property type="entry name" value="POLYNUCLEOTIDYL TRANSFERASE, RIBONUCLEASE H-LIKE SUPERFAMILY PROTEIN"/>
    <property type="match status" value="1"/>
</dbReference>
<dbReference type="InterPro" id="IPR037027">
    <property type="entry name" value="YqgF/RNaseH-like_dom_sf"/>
</dbReference>
<evidence type="ECO:0000256" key="5">
    <source>
        <dbReference type="HAMAP-Rule" id="MF_00651"/>
    </source>
</evidence>
<accession>W0DQ11</accession>
<evidence type="ECO:0000313" key="8">
    <source>
        <dbReference type="Proteomes" id="UP000005380"/>
    </source>
</evidence>
<keyword evidence="3 5" id="KW-0540">Nuclease</keyword>
<dbReference type="GO" id="GO:0016788">
    <property type="term" value="F:hydrolase activity, acting on ester bonds"/>
    <property type="evidence" value="ECO:0007669"/>
    <property type="project" value="UniProtKB-UniRule"/>
</dbReference>
<keyword evidence="4 5" id="KW-0378">Hydrolase</keyword>
<dbReference type="RefSeq" id="WP_006459778.1">
    <property type="nucleotide sequence ID" value="NZ_CP007030.1"/>
</dbReference>
<dbReference type="eggNOG" id="COG0816">
    <property type="taxonomic scope" value="Bacteria"/>
</dbReference>
<dbReference type="Proteomes" id="UP000005380">
    <property type="component" value="Chromosome"/>
</dbReference>
<dbReference type="HOGENOM" id="CLU_098240_3_0_6"/>
<keyword evidence="1 5" id="KW-0963">Cytoplasm</keyword>
<dbReference type="EMBL" id="CP007030">
    <property type="protein sequence ID" value="AHF00665.1"/>
    <property type="molecule type" value="Genomic_DNA"/>
</dbReference>
<organism evidence="7 8">
    <name type="scientific">Thiomicrospira aerophila AL3</name>
    <dbReference type="NCBI Taxonomy" id="717772"/>
    <lineage>
        <taxon>Bacteria</taxon>
        <taxon>Pseudomonadati</taxon>
        <taxon>Pseudomonadota</taxon>
        <taxon>Gammaproteobacteria</taxon>
        <taxon>Thiotrichales</taxon>
        <taxon>Piscirickettsiaceae</taxon>
        <taxon>Thiomicrospira</taxon>
    </lineage>
</organism>
<dbReference type="Gene3D" id="3.30.420.140">
    <property type="entry name" value="YqgF/RNase H-like domain"/>
    <property type="match status" value="1"/>
</dbReference>
<keyword evidence="8" id="KW-1185">Reference proteome</keyword>
<proteinExistence type="inferred from homology"/>
<evidence type="ECO:0000256" key="1">
    <source>
        <dbReference type="ARBA" id="ARBA00022490"/>
    </source>
</evidence>
<keyword evidence="2 5" id="KW-0690">Ribosome biogenesis</keyword>
<comment type="function">
    <text evidence="5">Could be a nuclease involved in processing of the 5'-end of pre-16S rRNA.</text>
</comment>
<dbReference type="InterPro" id="IPR006641">
    <property type="entry name" value="YqgF/RNaseH-like_dom"/>
</dbReference>
<name>W0DQ11_9GAMM</name>
<dbReference type="PANTHER" id="PTHR33317">
    <property type="entry name" value="POLYNUCLEOTIDYL TRANSFERASE, RIBONUCLEASE H-LIKE SUPERFAMILY PROTEIN"/>
    <property type="match status" value="1"/>
</dbReference>
<dbReference type="Pfam" id="PF03652">
    <property type="entry name" value="RuvX"/>
    <property type="match status" value="1"/>
</dbReference>
<dbReference type="GO" id="GO:0005829">
    <property type="term" value="C:cytosol"/>
    <property type="evidence" value="ECO:0007669"/>
    <property type="project" value="TreeGrafter"/>
</dbReference>
<dbReference type="NCBIfam" id="TIGR00250">
    <property type="entry name" value="RNAse_H_YqgF"/>
    <property type="match status" value="1"/>
</dbReference>
<protein>
    <recommendedName>
        <fullName evidence="5">Putative pre-16S rRNA nuclease</fullName>
        <ecNumber evidence="5">3.1.-.-</ecNumber>
    </recommendedName>
</protein>
<dbReference type="GO" id="GO:0004518">
    <property type="term" value="F:nuclease activity"/>
    <property type="evidence" value="ECO:0007669"/>
    <property type="project" value="UniProtKB-KW"/>
</dbReference>
<dbReference type="InterPro" id="IPR012337">
    <property type="entry name" value="RNaseH-like_sf"/>
</dbReference>
<sequence length="155" mass="17034">MLNLHALAQGRTKADLSGSLLGFDYGLARIGVAIGQTISDTATPLCVLKNRDGQVNWDDISALITEWQPVGLVVGLPLRLNGEEQPFTQNARKFAQRLGGRYNLPVFLIEEQLSSIEAEQRLRAQSGGKKNHTRHNPLLDAHAAQILLTNWLETA</sequence>
<dbReference type="SUPFAM" id="SSF53098">
    <property type="entry name" value="Ribonuclease H-like"/>
    <property type="match status" value="1"/>
</dbReference>
<comment type="subcellular location">
    <subcellularLocation>
        <location evidence="5">Cytoplasm</location>
    </subcellularLocation>
</comment>
<evidence type="ECO:0000313" key="7">
    <source>
        <dbReference type="EMBL" id="AHF00665.1"/>
    </source>
</evidence>
<dbReference type="STRING" id="717772.THIAE_01780"/>
<feature type="domain" description="YqgF/RNase H-like" evidence="6">
    <location>
        <begin position="18"/>
        <end position="118"/>
    </location>
</feature>
<comment type="similarity">
    <text evidence="5">Belongs to the YqgF HJR family.</text>
</comment>
<dbReference type="KEGG" id="tao:THIAE_01780"/>
<dbReference type="InterPro" id="IPR005227">
    <property type="entry name" value="YqgF"/>
</dbReference>
<dbReference type="FunCoup" id="W0DQ11">
    <property type="interactions" value="337"/>
</dbReference>
<evidence type="ECO:0000256" key="4">
    <source>
        <dbReference type="ARBA" id="ARBA00022801"/>
    </source>
</evidence>
<evidence type="ECO:0000259" key="6">
    <source>
        <dbReference type="SMART" id="SM00732"/>
    </source>
</evidence>
<dbReference type="SMART" id="SM00732">
    <property type="entry name" value="YqgFc"/>
    <property type="match status" value="1"/>
</dbReference>
<gene>
    <name evidence="7" type="ORF">THIAE_01780</name>
</gene>
<dbReference type="CDD" id="cd16964">
    <property type="entry name" value="YqgF"/>
    <property type="match status" value="1"/>
</dbReference>